<evidence type="ECO:0000256" key="3">
    <source>
        <dbReference type="RuleBase" id="RU000363"/>
    </source>
</evidence>
<dbReference type="Proteomes" id="UP001495910">
    <property type="component" value="Unassembled WGS sequence"/>
</dbReference>
<dbReference type="PANTHER" id="PTHR43976:SF16">
    <property type="entry name" value="SHORT-CHAIN DEHYDROGENASE_REDUCTASE FAMILY PROTEIN"/>
    <property type="match status" value="1"/>
</dbReference>
<dbReference type="RefSeq" id="WP_342831039.1">
    <property type="nucleotide sequence ID" value="NZ_JBANDC010000018.1"/>
</dbReference>
<dbReference type="InterPro" id="IPR051911">
    <property type="entry name" value="SDR_oxidoreductase"/>
</dbReference>
<dbReference type="PRINTS" id="PR00080">
    <property type="entry name" value="SDRFAMILY"/>
</dbReference>
<dbReference type="CDD" id="cd05374">
    <property type="entry name" value="17beta-HSD-like_SDR_c"/>
    <property type="match status" value="1"/>
</dbReference>
<evidence type="ECO:0000256" key="1">
    <source>
        <dbReference type="ARBA" id="ARBA00006484"/>
    </source>
</evidence>
<evidence type="ECO:0000256" key="2">
    <source>
        <dbReference type="ARBA" id="ARBA00023002"/>
    </source>
</evidence>
<dbReference type="PANTHER" id="PTHR43976">
    <property type="entry name" value="SHORT CHAIN DEHYDROGENASE"/>
    <property type="match status" value="1"/>
</dbReference>
<dbReference type="Pfam" id="PF00106">
    <property type="entry name" value="adh_short"/>
    <property type="match status" value="1"/>
</dbReference>
<protein>
    <submittedName>
        <fullName evidence="5">SDR family oxidoreductase</fullName>
        <ecNumber evidence="5">1.1.-.-</ecNumber>
    </submittedName>
</protein>
<comment type="caution">
    <text evidence="5">The sequence shown here is derived from an EMBL/GenBank/DDBJ whole genome shotgun (WGS) entry which is preliminary data.</text>
</comment>
<dbReference type="GO" id="GO:0016491">
    <property type="term" value="F:oxidoreductase activity"/>
    <property type="evidence" value="ECO:0007669"/>
    <property type="project" value="UniProtKB-KW"/>
</dbReference>
<keyword evidence="6" id="KW-1185">Reference proteome</keyword>
<accession>A0ABU9Q0U9</accession>
<gene>
    <name evidence="5" type="ORF">V8G57_21010</name>
</gene>
<dbReference type="EC" id="1.1.-.-" evidence="5"/>
<dbReference type="EMBL" id="JBANDC010000018">
    <property type="protein sequence ID" value="MEM4989881.1"/>
    <property type="molecule type" value="Genomic_DNA"/>
</dbReference>
<evidence type="ECO:0000259" key="4">
    <source>
        <dbReference type="SMART" id="SM00822"/>
    </source>
</evidence>
<dbReference type="SUPFAM" id="SSF51735">
    <property type="entry name" value="NAD(P)-binding Rossmann-fold domains"/>
    <property type="match status" value="1"/>
</dbReference>
<feature type="domain" description="Ketoreductase" evidence="4">
    <location>
        <begin position="2"/>
        <end position="173"/>
    </location>
</feature>
<dbReference type="SMART" id="SM00822">
    <property type="entry name" value="PKS_KR"/>
    <property type="match status" value="1"/>
</dbReference>
<name>A0ABU9Q0U9_9BURK</name>
<dbReference type="Gene3D" id="3.40.50.720">
    <property type="entry name" value="NAD(P)-binding Rossmann-like Domain"/>
    <property type="match status" value="1"/>
</dbReference>
<dbReference type="InterPro" id="IPR020904">
    <property type="entry name" value="Sc_DH/Rdtase_CS"/>
</dbReference>
<dbReference type="InterPro" id="IPR002347">
    <property type="entry name" value="SDR_fam"/>
</dbReference>
<organism evidence="5 6">
    <name type="scientific">Collimonas rhizosphaerae</name>
    <dbReference type="NCBI Taxonomy" id="3126357"/>
    <lineage>
        <taxon>Bacteria</taxon>
        <taxon>Pseudomonadati</taxon>
        <taxon>Pseudomonadota</taxon>
        <taxon>Betaproteobacteria</taxon>
        <taxon>Burkholderiales</taxon>
        <taxon>Oxalobacteraceae</taxon>
        <taxon>Collimonas</taxon>
    </lineage>
</organism>
<dbReference type="InterPro" id="IPR036291">
    <property type="entry name" value="NAD(P)-bd_dom_sf"/>
</dbReference>
<sequence length="247" mass="26477">MKTVLITGCSSGFGLETARYFLARDWRVIATMRTPRADLLPRSEHLRVLALDVTDPDSIRRAVDAAGTIDVLVNNAGIGMLGALEGTSMETARDVFETNTLGTMAMTQAVLPQFRQRQAGVIVNVTSSVTLKPLPLLSVYTASKAAVNAFTESLALELEQFNVRVSLVLPGRAPETRFGENAQPRIQDGIPEAYAGLAQDVFAAWRQSSAVTRAQDVAEAVWRAANDPSYPVRLAAGADAVALAESC</sequence>
<evidence type="ECO:0000313" key="5">
    <source>
        <dbReference type="EMBL" id="MEM4989881.1"/>
    </source>
</evidence>
<comment type="similarity">
    <text evidence="1 3">Belongs to the short-chain dehydrogenases/reductases (SDR) family.</text>
</comment>
<proteinExistence type="inferred from homology"/>
<dbReference type="InterPro" id="IPR057326">
    <property type="entry name" value="KR_dom"/>
</dbReference>
<reference evidence="5 6" key="1">
    <citation type="submission" date="2024-02" db="EMBL/GenBank/DDBJ databases">
        <title>Draft genome sequence of Collimonas sp. strain H4R21, an effective mineral-weathering bacterial strain isolated from the beech rhizosphere.</title>
        <authorList>
            <person name="Morin E."/>
            <person name="Uroz S."/>
            <person name="Leveau J.H.J."/>
            <person name="Kumar R."/>
            <person name="Rey M.W."/>
            <person name="Pham J."/>
        </authorList>
    </citation>
    <scope>NUCLEOTIDE SEQUENCE [LARGE SCALE GENOMIC DNA]</scope>
    <source>
        <strain evidence="5 6">H4R21</strain>
    </source>
</reference>
<dbReference type="PROSITE" id="PS00061">
    <property type="entry name" value="ADH_SHORT"/>
    <property type="match status" value="1"/>
</dbReference>
<keyword evidence="2 5" id="KW-0560">Oxidoreductase</keyword>
<dbReference type="PRINTS" id="PR00081">
    <property type="entry name" value="GDHRDH"/>
</dbReference>
<evidence type="ECO:0000313" key="6">
    <source>
        <dbReference type="Proteomes" id="UP001495910"/>
    </source>
</evidence>